<reference evidence="12" key="1">
    <citation type="submission" date="2007-11" db="EMBL/GenBank/DDBJ databases">
        <authorList>
            <person name="Fulton L."/>
            <person name="Clifton S."/>
            <person name="Fulton B."/>
            <person name="Xu J."/>
            <person name="Minx P."/>
            <person name="Pepin K.H."/>
            <person name="Johnson M."/>
            <person name="Thiruvilangam P."/>
            <person name="Bhonagiri V."/>
            <person name="Nash W.E."/>
            <person name="Mardis E.R."/>
            <person name="Wilson R.K."/>
        </authorList>
    </citation>
    <scope>NUCLEOTIDE SEQUENCE [LARGE SCALE GENOMIC DNA]</scope>
    <source>
        <strain evidence="12">DSM 17241</strain>
    </source>
</reference>
<feature type="binding site" evidence="11">
    <location>
        <position position="322"/>
    </location>
    <ligand>
        <name>Mg(2+)</name>
        <dbReference type="ChEBI" id="CHEBI:18420"/>
    </ligand>
</feature>
<dbReference type="eggNOG" id="COG1477">
    <property type="taxonomic scope" value="Bacteria"/>
</dbReference>
<dbReference type="InterPro" id="IPR003374">
    <property type="entry name" value="ApbE-like_sf"/>
</dbReference>
<evidence type="ECO:0000256" key="10">
    <source>
        <dbReference type="PIRNR" id="PIRNR006268"/>
    </source>
</evidence>
<accession>B0PD34</accession>
<reference evidence="12" key="2">
    <citation type="submission" date="2013-09" db="EMBL/GenBank/DDBJ databases">
        <title>Draft genome sequence of Anaerotruncus colihominis(DSM 17241).</title>
        <authorList>
            <person name="Sudarsanam P."/>
            <person name="Ley R."/>
            <person name="Guruge J."/>
            <person name="Turnbaugh P.J."/>
            <person name="Mahowald M."/>
            <person name="Liep D."/>
            <person name="Gordon J."/>
        </authorList>
    </citation>
    <scope>NUCLEOTIDE SEQUENCE</scope>
    <source>
        <strain evidence="12">DSM 17241</strain>
    </source>
</reference>
<keyword evidence="5 10" id="KW-0479">Metal-binding</keyword>
<feature type="binding site" evidence="11">
    <location>
        <position position="326"/>
    </location>
    <ligand>
        <name>Mg(2+)</name>
        <dbReference type="ChEBI" id="CHEBI:18420"/>
    </ligand>
</feature>
<evidence type="ECO:0000256" key="3">
    <source>
        <dbReference type="ARBA" id="ARBA00022630"/>
    </source>
</evidence>
<gene>
    <name evidence="12" type="ORF">ANACOL_02988</name>
</gene>
<organism evidence="12 13">
    <name type="scientific">Anaerotruncus colihominis DSM 17241</name>
    <dbReference type="NCBI Taxonomy" id="445972"/>
    <lineage>
        <taxon>Bacteria</taxon>
        <taxon>Bacillati</taxon>
        <taxon>Bacillota</taxon>
        <taxon>Clostridia</taxon>
        <taxon>Eubacteriales</taxon>
        <taxon>Oscillospiraceae</taxon>
        <taxon>Anaerotruncus</taxon>
    </lineage>
</organism>
<dbReference type="SUPFAM" id="SSF143631">
    <property type="entry name" value="ApbE-like"/>
    <property type="match status" value="1"/>
</dbReference>
<dbReference type="PANTHER" id="PTHR30040">
    <property type="entry name" value="THIAMINE BIOSYNTHESIS LIPOPROTEIN APBE"/>
    <property type="match status" value="1"/>
</dbReference>
<name>B0PD34_9FIRM</name>
<sequence length="383" mass="41847">MFSIDSLKGFLGLSKREKLGRAVAGLLIAAVLLAGLAGFVAKALAQRRVSESERMVTTGVAFIMDTFVEYEFFGENGPQAKDAVDAALRDIENRMSMYIDDSEIAALNRNAGRAFVPLSEDTYELLERCAAYGAESDGVFDVTVAPVAQVWGITRGRVFIPDSEQIASRLELVDYRDILLDPETHSAMLRREGQSVDLGGIAKGFACGAADRIARENGVESGFISIGGNIMTIGQKPVADQAGRTVRQPFRFGLRDPRGGENDYIAAVALEDTTMATSGDYERYFMKDDVRYHHILDPATGYPARTDLMSVSVVSRDGAFADFMSTWLFIKGRSFVLERLNSFDCGLIVIDQDKNVYISENLRERVVPADKSGAYTFVSGGTA</sequence>
<evidence type="ECO:0000256" key="8">
    <source>
        <dbReference type="ARBA" id="ARBA00031306"/>
    </source>
</evidence>
<comment type="cofactor">
    <cofactor evidence="11">
        <name>Mg(2+)</name>
        <dbReference type="ChEBI" id="CHEBI:18420"/>
    </cofactor>
    <cofactor evidence="11">
        <name>Mn(2+)</name>
        <dbReference type="ChEBI" id="CHEBI:29035"/>
    </cofactor>
    <text evidence="11">Magnesium. Can also use manganese.</text>
</comment>
<dbReference type="STRING" id="169435.ERS852551_01826"/>
<keyword evidence="7 10" id="KW-0460">Magnesium</keyword>
<dbReference type="PIRSF" id="PIRSF006268">
    <property type="entry name" value="ApbE"/>
    <property type="match status" value="1"/>
</dbReference>
<dbReference type="HOGENOM" id="CLU_044403_1_0_9"/>
<evidence type="ECO:0000256" key="9">
    <source>
        <dbReference type="ARBA" id="ARBA00048540"/>
    </source>
</evidence>
<dbReference type="InterPro" id="IPR024932">
    <property type="entry name" value="ApbE"/>
</dbReference>
<evidence type="ECO:0000256" key="11">
    <source>
        <dbReference type="PIRSR" id="PIRSR006268-2"/>
    </source>
</evidence>
<dbReference type="Proteomes" id="UP000003803">
    <property type="component" value="Unassembled WGS sequence"/>
</dbReference>
<keyword evidence="3 10" id="KW-0285">Flavoprotein</keyword>
<keyword evidence="6 10" id="KW-0274">FAD</keyword>
<proteinExistence type="inferred from homology"/>
<dbReference type="GO" id="GO:0046872">
    <property type="term" value="F:metal ion binding"/>
    <property type="evidence" value="ECO:0007669"/>
    <property type="project" value="UniProtKB-UniRule"/>
</dbReference>
<keyword evidence="13" id="KW-1185">Reference proteome</keyword>
<evidence type="ECO:0000256" key="7">
    <source>
        <dbReference type="ARBA" id="ARBA00022842"/>
    </source>
</evidence>
<comment type="catalytic activity">
    <reaction evidence="9 10">
        <text>L-threonyl-[protein] + FAD = FMN-L-threonyl-[protein] + AMP + H(+)</text>
        <dbReference type="Rhea" id="RHEA:36847"/>
        <dbReference type="Rhea" id="RHEA-COMP:11060"/>
        <dbReference type="Rhea" id="RHEA-COMP:11061"/>
        <dbReference type="ChEBI" id="CHEBI:15378"/>
        <dbReference type="ChEBI" id="CHEBI:30013"/>
        <dbReference type="ChEBI" id="CHEBI:57692"/>
        <dbReference type="ChEBI" id="CHEBI:74257"/>
        <dbReference type="ChEBI" id="CHEBI:456215"/>
        <dbReference type="EC" id="2.7.1.180"/>
    </reaction>
</comment>
<comment type="similarity">
    <text evidence="10">Belongs to the ApbE family.</text>
</comment>
<feature type="binding site" evidence="11">
    <location>
        <position position="200"/>
    </location>
    <ligand>
        <name>Mg(2+)</name>
        <dbReference type="ChEBI" id="CHEBI:18420"/>
    </ligand>
</feature>
<dbReference type="PANTHER" id="PTHR30040:SF2">
    <property type="entry name" value="FAD:PROTEIN FMN TRANSFERASE"/>
    <property type="match status" value="1"/>
</dbReference>
<dbReference type="EC" id="2.7.1.180" evidence="1 10"/>
<comment type="caution">
    <text evidence="12">The sequence shown here is derived from an EMBL/GenBank/DDBJ whole genome shotgun (WGS) entry which is preliminary data.</text>
</comment>
<protein>
    <recommendedName>
        <fullName evidence="2 10">FAD:protein FMN transferase</fullName>
        <ecNumber evidence="1 10">2.7.1.180</ecNumber>
    </recommendedName>
    <alternativeName>
        <fullName evidence="8 10">Flavin transferase</fullName>
    </alternativeName>
</protein>
<dbReference type="GO" id="GO:0016740">
    <property type="term" value="F:transferase activity"/>
    <property type="evidence" value="ECO:0007669"/>
    <property type="project" value="UniProtKB-UniRule"/>
</dbReference>
<dbReference type="AlphaFoldDB" id="B0PD34"/>
<evidence type="ECO:0000256" key="1">
    <source>
        <dbReference type="ARBA" id="ARBA00011955"/>
    </source>
</evidence>
<evidence type="ECO:0000256" key="2">
    <source>
        <dbReference type="ARBA" id="ARBA00016337"/>
    </source>
</evidence>
<dbReference type="Gene3D" id="3.10.520.10">
    <property type="entry name" value="ApbE-like domains"/>
    <property type="match status" value="1"/>
</dbReference>
<keyword evidence="4 10" id="KW-0808">Transferase</keyword>
<dbReference type="Pfam" id="PF02424">
    <property type="entry name" value="ApbE"/>
    <property type="match status" value="1"/>
</dbReference>
<evidence type="ECO:0000256" key="5">
    <source>
        <dbReference type="ARBA" id="ARBA00022723"/>
    </source>
</evidence>
<evidence type="ECO:0000256" key="4">
    <source>
        <dbReference type="ARBA" id="ARBA00022679"/>
    </source>
</evidence>
<evidence type="ECO:0000256" key="6">
    <source>
        <dbReference type="ARBA" id="ARBA00022827"/>
    </source>
</evidence>
<evidence type="ECO:0000313" key="13">
    <source>
        <dbReference type="Proteomes" id="UP000003803"/>
    </source>
</evidence>
<dbReference type="EMBL" id="ABGD02000024">
    <property type="protein sequence ID" value="EDS10386.1"/>
    <property type="molecule type" value="Genomic_DNA"/>
</dbReference>
<evidence type="ECO:0000313" key="12">
    <source>
        <dbReference type="EMBL" id="EDS10386.1"/>
    </source>
</evidence>